<dbReference type="GO" id="GO:0032259">
    <property type="term" value="P:methylation"/>
    <property type="evidence" value="ECO:0007669"/>
    <property type="project" value="UniProtKB-KW"/>
</dbReference>
<dbReference type="PROSITE" id="PS50280">
    <property type="entry name" value="SET"/>
    <property type="match status" value="1"/>
</dbReference>
<keyword evidence="2" id="KW-0808">Transferase</keyword>
<proteinExistence type="evidence at transcript level"/>
<name>A0A023F7M1_TRIIF</name>
<dbReference type="GO" id="GO:0042799">
    <property type="term" value="F:histone H4K20 methyltransferase activity"/>
    <property type="evidence" value="ECO:0007669"/>
    <property type="project" value="TreeGrafter"/>
</dbReference>
<keyword evidence="3" id="KW-0949">S-adenosyl-L-methionine</keyword>
<evidence type="ECO:0000256" key="1">
    <source>
        <dbReference type="ARBA" id="ARBA00022603"/>
    </source>
</evidence>
<dbReference type="Gene3D" id="1.10.220.160">
    <property type="match status" value="1"/>
</dbReference>
<organism evidence="6">
    <name type="scientific">Triatoma infestans</name>
    <name type="common">Assassin bug</name>
    <dbReference type="NCBI Taxonomy" id="30076"/>
    <lineage>
        <taxon>Eukaryota</taxon>
        <taxon>Metazoa</taxon>
        <taxon>Ecdysozoa</taxon>
        <taxon>Arthropoda</taxon>
        <taxon>Hexapoda</taxon>
        <taxon>Insecta</taxon>
        <taxon>Pterygota</taxon>
        <taxon>Neoptera</taxon>
        <taxon>Paraneoptera</taxon>
        <taxon>Hemiptera</taxon>
        <taxon>Heteroptera</taxon>
        <taxon>Panheteroptera</taxon>
        <taxon>Cimicomorpha</taxon>
        <taxon>Reduviidae</taxon>
        <taxon>Triatominae</taxon>
        <taxon>Triatoma</taxon>
    </lineage>
</organism>
<dbReference type="PANTHER" id="PTHR46402:SF2">
    <property type="entry name" value="HISTONE-LYSINE N-TRIMETHYLTRANSFERASE SMYD5"/>
    <property type="match status" value="1"/>
</dbReference>
<feature type="domain" description="SET" evidence="5">
    <location>
        <begin position="24"/>
        <end position="349"/>
    </location>
</feature>
<dbReference type="PANTHER" id="PTHR46402">
    <property type="entry name" value="SET AND MYND DOMAIN-CONTAINING PROTEIN 5"/>
    <property type="match status" value="1"/>
</dbReference>
<dbReference type="EMBL" id="GBBI01001480">
    <property type="protein sequence ID" value="JAC17232.1"/>
    <property type="molecule type" value="mRNA"/>
</dbReference>
<reference evidence="6" key="1">
    <citation type="journal article" date="2014" name="PLoS Negl. Trop. Dis.">
        <title>An updated insight into the Sialotranscriptome of Triatoma infestans: developmental stage and geographic variations.</title>
        <authorList>
            <person name="Schwarz A."/>
            <person name="Medrano-Mercado N."/>
            <person name="Schaub G.A."/>
            <person name="Struchiner C.J."/>
            <person name="Bargues M.D."/>
            <person name="Levy M.Z."/>
            <person name="Ribeiro J.M."/>
        </authorList>
    </citation>
    <scope>NUCLEOTIDE SEQUENCE</scope>
    <source>
        <strain evidence="6">Chile</strain>
        <tissue evidence="6">Salivary glands</tissue>
    </source>
</reference>
<protein>
    <recommendedName>
        <fullName evidence="5">SET domain-containing protein</fullName>
    </recommendedName>
</protein>
<feature type="compositionally biased region" description="Acidic residues" evidence="4">
    <location>
        <begin position="381"/>
        <end position="407"/>
    </location>
</feature>
<evidence type="ECO:0000259" key="5">
    <source>
        <dbReference type="PROSITE" id="PS50280"/>
    </source>
</evidence>
<sequence length="407" mass="46650">MKTDFEEMSFYSFENCANSVIKPCNIEIRNAGIDKGIGIFACKDFEEDDVIFEEEPIVAAQFYWNEKYGYLSCHHCLRPLETTDENIKRLTNNENIVLPYPNLCPTDKTQHVYCDCGVGFCSASCKELSWEQYHKCLCLLRNPSVNKLLLAWSGFHYPPETCSIMIVLKMIAIIELSQNYDEAVSTFLQFQHNYVNEDENMLLKFLGTEYADNFRKIHSLLHEVLPCKFVKEFVTEDGLRKLFALIGRNGQGIGTSVYSEWVKKVEKLDLNTEERNKVDLFINTTYDAMNEHVGIFLNCEGSGLYRMQKSINHSCNPNATVAFPYSNSTLSLIASRHIAAGEEICISYLDTCNLDRSRHSRRTILRNHYLFDCQCEKCTEQEGDPDVTSEEESCGDDCVSEDEAMES</sequence>
<dbReference type="GO" id="GO:0045814">
    <property type="term" value="P:negative regulation of gene expression, epigenetic"/>
    <property type="evidence" value="ECO:0007669"/>
    <property type="project" value="TreeGrafter"/>
</dbReference>
<evidence type="ECO:0000256" key="4">
    <source>
        <dbReference type="SAM" id="MobiDB-lite"/>
    </source>
</evidence>
<evidence type="ECO:0000256" key="3">
    <source>
        <dbReference type="ARBA" id="ARBA00022691"/>
    </source>
</evidence>
<dbReference type="Gene3D" id="2.170.270.10">
    <property type="entry name" value="SET domain"/>
    <property type="match status" value="2"/>
</dbReference>
<dbReference type="AlphaFoldDB" id="A0A023F7M1"/>
<evidence type="ECO:0000256" key="2">
    <source>
        <dbReference type="ARBA" id="ARBA00022679"/>
    </source>
</evidence>
<dbReference type="Pfam" id="PF00856">
    <property type="entry name" value="SET"/>
    <property type="match status" value="1"/>
</dbReference>
<evidence type="ECO:0000313" key="6">
    <source>
        <dbReference type="EMBL" id="JAC17232.1"/>
    </source>
</evidence>
<feature type="region of interest" description="Disordered" evidence="4">
    <location>
        <begin position="380"/>
        <end position="407"/>
    </location>
</feature>
<dbReference type="SMART" id="SM00317">
    <property type="entry name" value="SET"/>
    <property type="match status" value="1"/>
</dbReference>
<dbReference type="InterPro" id="IPR046341">
    <property type="entry name" value="SET_dom_sf"/>
</dbReference>
<dbReference type="SUPFAM" id="SSF82199">
    <property type="entry name" value="SET domain"/>
    <property type="match status" value="1"/>
</dbReference>
<accession>A0A023F7M1</accession>
<dbReference type="Gene3D" id="6.10.140.2220">
    <property type="match status" value="1"/>
</dbReference>
<keyword evidence="1" id="KW-0489">Methyltransferase</keyword>
<dbReference type="InterPro" id="IPR001214">
    <property type="entry name" value="SET_dom"/>
</dbReference>